<dbReference type="RefSeq" id="WP_344192284.1">
    <property type="nucleotide sequence ID" value="NZ_BAAARN010000001.1"/>
</dbReference>
<feature type="transmembrane region" description="Helical" evidence="2">
    <location>
        <begin position="85"/>
        <end position="106"/>
    </location>
</feature>
<reference evidence="4" key="1">
    <citation type="journal article" date="2019" name="Int. J. Syst. Evol. Microbiol.">
        <title>The Global Catalogue of Microorganisms (GCM) 10K type strain sequencing project: providing services to taxonomists for standard genome sequencing and annotation.</title>
        <authorList>
            <consortium name="The Broad Institute Genomics Platform"/>
            <consortium name="The Broad Institute Genome Sequencing Center for Infectious Disease"/>
            <person name="Wu L."/>
            <person name="Ma J."/>
        </authorList>
    </citation>
    <scope>NUCLEOTIDE SEQUENCE [LARGE SCALE GENOMIC DNA]</scope>
    <source>
        <strain evidence="4">JCM 16378</strain>
    </source>
</reference>
<evidence type="ECO:0000313" key="4">
    <source>
        <dbReference type="Proteomes" id="UP001501326"/>
    </source>
</evidence>
<comment type="caution">
    <text evidence="3">The sequence shown here is derived from an EMBL/GenBank/DDBJ whole genome shotgun (WGS) entry which is preliminary data.</text>
</comment>
<accession>A0ABP6H1W1</accession>
<dbReference type="Proteomes" id="UP001501326">
    <property type="component" value="Unassembled WGS sequence"/>
</dbReference>
<evidence type="ECO:0000256" key="2">
    <source>
        <dbReference type="SAM" id="Phobius"/>
    </source>
</evidence>
<feature type="transmembrane region" description="Helical" evidence="2">
    <location>
        <begin position="58"/>
        <end position="79"/>
    </location>
</feature>
<evidence type="ECO:0000256" key="1">
    <source>
        <dbReference type="SAM" id="MobiDB-lite"/>
    </source>
</evidence>
<feature type="region of interest" description="Disordered" evidence="1">
    <location>
        <begin position="1"/>
        <end position="20"/>
    </location>
</feature>
<proteinExistence type="predicted"/>
<evidence type="ECO:0000313" key="3">
    <source>
        <dbReference type="EMBL" id="GAA2735497.1"/>
    </source>
</evidence>
<gene>
    <name evidence="3" type="ORF">GCM10009867_17910</name>
</gene>
<keyword evidence="2" id="KW-1133">Transmembrane helix</keyword>
<sequence length="126" mass="13335">MGLGEPRSNDGGEQRPAKNLVAAQGELARESWESRFAEAPGPESPFHTPPPRIGTLRWAVVIHVVVLLVVAGALTAGFVQNNDGVLARIGLAALGAVLVAWRLVLLRTAVLALRRRSGRAGSNKSE</sequence>
<keyword evidence="2" id="KW-0812">Transmembrane</keyword>
<name>A0ABP6H1W1_9MICO</name>
<keyword evidence="2" id="KW-0472">Membrane</keyword>
<organism evidence="3 4">
    <name type="scientific">Pedococcus aerophilus</name>
    <dbReference type="NCBI Taxonomy" id="436356"/>
    <lineage>
        <taxon>Bacteria</taxon>
        <taxon>Bacillati</taxon>
        <taxon>Actinomycetota</taxon>
        <taxon>Actinomycetes</taxon>
        <taxon>Micrococcales</taxon>
        <taxon>Intrasporangiaceae</taxon>
        <taxon>Pedococcus</taxon>
    </lineage>
</organism>
<feature type="compositionally biased region" description="Basic and acidic residues" evidence="1">
    <location>
        <begin position="7"/>
        <end position="16"/>
    </location>
</feature>
<keyword evidence="4" id="KW-1185">Reference proteome</keyword>
<dbReference type="EMBL" id="BAAARN010000001">
    <property type="protein sequence ID" value="GAA2735497.1"/>
    <property type="molecule type" value="Genomic_DNA"/>
</dbReference>
<protein>
    <submittedName>
        <fullName evidence="3">Uncharacterized protein</fullName>
    </submittedName>
</protein>